<dbReference type="GO" id="GO:0005524">
    <property type="term" value="F:ATP binding"/>
    <property type="evidence" value="ECO:0007669"/>
    <property type="project" value="UniProtKB-KW"/>
</dbReference>
<dbReference type="InterPro" id="IPR001889">
    <property type="entry name" value="Herpes_TK"/>
</dbReference>
<dbReference type="Pfam" id="PF00693">
    <property type="entry name" value="Herpes_TK"/>
    <property type="match status" value="1"/>
</dbReference>
<proteinExistence type="predicted"/>
<feature type="region of interest" description="Disordered" evidence="7">
    <location>
        <begin position="1"/>
        <end position="39"/>
    </location>
</feature>
<evidence type="ECO:0000256" key="3">
    <source>
        <dbReference type="ARBA" id="ARBA00022679"/>
    </source>
</evidence>
<evidence type="ECO:0000256" key="5">
    <source>
        <dbReference type="ARBA" id="ARBA00022777"/>
    </source>
</evidence>
<reference evidence="8" key="1">
    <citation type="journal article" date="2009" name="J. Infect. Dis.">
        <title>Acyclovir susceptibility and genetic characteristics of sequential herpes simplex virus type 1 corneal isolates from patients with recurrent herpetic keratitis.</title>
        <authorList>
            <person name="Duan R."/>
            <person name="de Vries R.D."/>
            <person name="van Dun J.M."/>
            <person name="van Loenen F.B."/>
            <person name="Osterhaus A.D."/>
            <person name="Remeijer L."/>
            <person name="Verjans G.M."/>
        </authorList>
    </citation>
    <scope>NUCLEOTIDE SEQUENCE</scope>
    <source>
        <strain evidence="8">R8B:93Fs-120St</strain>
    </source>
</reference>
<evidence type="ECO:0000256" key="4">
    <source>
        <dbReference type="ARBA" id="ARBA00022741"/>
    </source>
</evidence>
<keyword evidence="4" id="KW-0547">Nucleotide-binding</keyword>
<evidence type="ECO:0000313" key="8">
    <source>
        <dbReference type="EMBL" id="ACN54599.1"/>
    </source>
</evidence>
<keyword evidence="2" id="KW-0237">DNA synthesis</keyword>
<dbReference type="GO" id="GO:0071897">
    <property type="term" value="P:DNA biosynthetic process"/>
    <property type="evidence" value="ECO:0007669"/>
    <property type="project" value="UniProtKB-KW"/>
</dbReference>
<dbReference type="SUPFAM" id="SSF52540">
    <property type="entry name" value="P-loop containing nucleoside triphosphate hydrolases"/>
    <property type="match status" value="1"/>
</dbReference>
<evidence type="ECO:0000256" key="1">
    <source>
        <dbReference type="ARBA" id="ARBA00022518"/>
    </source>
</evidence>
<organism evidence="8">
    <name type="scientific">Human herpesvirus 1</name>
    <name type="common">HHV-1</name>
    <name type="synonym">Human herpes simplex virus 1</name>
    <dbReference type="NCBI Taxonomy" id="10298"/>
    <lineage>
        <taxon>Viruses</taxon>
        <taxon>Duplodnaviria</taxon>
        <taxon>Heunggongvirae</taxon>
        <taxon>Peploviricota</taxon>
        <taxon>Herviviricetes</taxon>
        <taxon>Herpesvirales</taxon>
        <taxon>Orthoherpesviridae</taxon>
        <taxon>Alphaherpesvirinae</taxon>
        <taxon>Simplexvirus</taxon>
        <taxon>Simplexvirus humanalpha1</taxon>
    </lineage>
</organism>
<evidence type="ECO:0000256" key="6">
    <source>
        <dbReference type="ARBA" id="ARBA00022840"/>
    </source>
</evidence>
<keyword evidence="5 8" id="KW-0418">Kinase</keyword>
<keyword evidence="1" id="KW-0244">Early protein</keyword>
<dbReference type="GO" id="GO:0004797">
    <property type="term" value="F:thymidine kinase activity"/>
    <property type="evidence" value="ECO:0007669"/>
    <property type="project" value="InterPro"/>
</dbReference>
<keyword evidence="6" id="KW-0067">ATP-binding</keyword>
<sequence>MASYPCHQHASAFDQAARSRGHSNRRTALRPRRQQEATEVRLEQKMPTLLRVYIDGPHGMGKTTTTQLLVALGSRDDIVYVPEPMTYWQVLGLPRQSRTSTPHNTASTRVRYRPGTRRW</sequence>
<feature type="region of interest" description="Disordered" evidence="7">
    <location>
        <begin position="96"/>
        <end position="119"/>
    </location>
</feature>
<dbReference type="EMBL" id="FJ655116">
    <property type="protein sequence ID" value="ACN54599.1"/>
    <property type="molecule type" value="Genomic_DNA"/>
</dbReference>
<dbReference type="GO" id="GO:0006230">
    <property type="term" value="P:TMP biosynthetic process"/>
    <property type="evidence" value="ECO:0007669"/>
    <property type="project" value="InterPro"/>
</dbReference>
<accession>C0L322</accession>
<feature type="compositionally biased region" description="Basic residues" evidence="7">
    <location>
        <begin position="19"/>
        <end position="32"/>
    </location>
</feature>
<keyword evidence="3" id="KW-0808">Transferase</keyword>
<feature type="compositionally biased region" description="Polar residues" evidence="7">
    <location>
        <begin position="96"/>
        <end position="108"/>
    </location>
</feature>
<protein>
    <submittedName>
        <fullName evidence="8">Truncated thymidine kinase</fullName>
    </submittedName>
</protein>
<name>C0L322_HHV1</name>
<dbReference type="Gene3D" id="3.40.50.300">
    <property type="entry name" value="P-loop containing nucleotide triphosphate hydrolases"/>
    <property type="match status" value="1"/>
</dbReference>
<feature type="compositionally biased region" description="Basic residues" evidence="7">
    <location>
        <begin position="110"/>
        <end position="119"/>
    </location>
</feature>
<evidence type="ECO:0000256" key="7">
    <source>
        <dbReference type="SAM" id="MobiDB-lite"/>
    </source>
</evidence>
<organismHost>
    <name type="scientific">Homo sapiens</name>
    <name type="common">Human</name>
    <dbReference type="NCBI Taxonomy" id="9606"/>
</organismHost>
<evidence type="ECO:0000256" key="2">
    <source>
        <dbReference type="ARBA" id="ARBA00022634"/>
    </source>
</evidence>
<dbReference type="InterPro" id="IPR027417">
    <property type="entry name" value="P-loop_NTPase"/>
</dbReference>